<dbReference type="SUPFAM" id="SSF49503">
    <property type="entry name" value="Cupredoxins"/>
    <property type="match status" value="1"/>
</dbReference>
<feature type="region of interest" description="Disordered" evidence="1">
    <location>
        <begin position="35"/>
        <end position="67"/>
    </location>
</feature>
<evidence type="ECO:0000256" key="1">
    <source>
        <dbReference type="SAM" id="MobiDB-lite"/>
    </source>
</evidence>
<dbReference type="Gene3D" id="2.60.40.420">
    <property type="entry name" value="Cupredoxins - blue copper proteins"/>
    <property type="match status" value="1"/>
</dbReference>
<comment type="caution">
    <text evidence="2">The sequence shown here is derived from an EMBL/GenBank/DDBJ whole genome shotgun (WGS) entry which is preliminary data.</text>
</comment>
<dbReference type="Proteomes" id="UP000176705">
    <property type="component" value="Unassembled WGS sequence"/>
</dbReference>
<dbReference type="EMBL" id="MHQS01000004">
    <property type="protein sequence ID" value="OHA09282.1"/>
    <property type="molecule type" value="Genomic_DNA"/>
</dbReference>
<evidence type="ECO:0000313" key="3">
    <source>
        <dbReference type="Proteomes" id="UP000176705"/>
    </source>
</evidence>
<dbReference type="AlphaFoldDB" id="A0A1G2LEM8"/>
<proteinExistence type="predicted"/>
<evidence type="ECO:0000313" key="2">
    <source>
        <dbReference type="EMBL" id="OHA09282.1"/>
    </source>
</evidence>
<organism evidence="2 3">
    <name type="scientific">Candidatus Sungbacteria bacterium RIFCSPLOWO2_01_FULL_59_16</name>
    <dbReference type="NCBI Taxonomy" id="1802280"/>
    <lineage>
        <taxon>Bacteria</taxon>
        <taxon>Candidatus Sungiibacteriota</taxon>
    </lineage>
</organism>
<reference evidence="2 3" key="1">
    <citation type="journal article" date="2016" name="Nat. Commun.">
        <title>Thousands of microbial genomes shed light on interconnected biogeochemical processes in an aquifer system.</title>
        <authorList>
            <person name="Anantharaman K."/>
            <person name="Brown C.T."/>
            <person name="Hug L.A."/>
            <person name="Sharon I."/>
            <person name="Castelle C.J."/>
            <person name="Probst A.J."/>
            <person name="Thomas B.C."/>
            <person name="Singh A."/>
            <person name="Wilkins M.J."/>
            <person name="Karaoz U."/>
            <person name="Brodie E.L."/>
            <person name="Williams K.H."/>
            <person name="Hubbard S.S."/>
            <person name="Banfield J.F."/>
        </authorList>
    </citation>
    <scope>NUCLEOTIDE SEQUENCE [LARGE SCALE GENOMIC DNA]</scope>
</reference>
<dbReference type="InterPro" id="IPR008972">
    <property type="entry name" value="Cupredoxin"/>
</dbReference>
<dbReference type="STRING" id="1802280.A3B37_03900"/>
<name>A0A1G2LEM8_9BACT</name>
<evidence type="ECO:0008006" key="4">
    <source>
        <dbReference type="Google" id="ProtNLM"/>
    </source>
</evidence>
<protein>
    <recommendedName>
        <fullName evidence="4">EfeO-type cupredoxin-like domain-containing protein</fullName>
    </recommendedName>
</protein>
<sequence>MNKNILLITIVAVAAIAIVSYLLSQPLLPLEKPLPIPPATPPSDSETPAPTPPSPTPTPSPTGAPQGKIYRIIMDNKGFTPTRITVKAGDTVVFDNRDTRDRWPASDLHPTHLLCLGFDAQGGIAPGSSYAYAFPEATTCTLHDHLFPKFVGAITVEP</sequence>
<accession>A0A1G2LEM8</accession>
<gene>
    <name evidence="2" type="ORF">A3B37_03900</name>
</gene>
<feature type="compositionally biased region" description="Pro residues" evidence="1">
    <location>
        <begin position="49"/>
        <end position="62"/>
    </location>
</feature>